<reference evidence="2 3" key="1">
    <citation type="journal article" date="2018" name="Nat. Biotechnol.">
        <title>A standardized bacterial taxonomy based on genome phylogeny substantially revises the tree of life.</title>
        <authorList>
            <person name="Parks D.H."/>
            <person name="Chuvochina M."/>
            <person name="Waite D.W."/>
            <person name="Rinke C."/>
            <person name="Skarshewski A."/>
            <person name="Chaumeil P.A."/>
            <person name="Hugenholtz P."/>
        </authorList>
    </citation>
    <scope>NUCLEOTIDE SEQUENCE [LARGE SCALE GENOMIC DNA]</scope>
    <source>
        <strain evidence="2">UBA8844</strain>
    </source>
</reference>
<sequence>MSENRRRLRVIRWAGKTCHRPLPEQRMRQRAAAVKQWGMVLAAISLLGAGAAQAQTVTFDGIELRVNATPGPSGSPTIQGGALIMSNGEYGAARSALSTGTYNLLNANWFTSFTMFFTCNNVPNAPGENAKICPGDGIAFVVTGGADTQIGGSGQDMGYAGSFENSLAFALQTFWRELLLGQNGSLTQVYDKPFGDDNENYQRFFDVSLGYDAGSQSLTSHITDGFTSLNQIHSGIALGSWAEDARIGFTASSGLASEISSVSNWKFEYTPATTTVPEPSTVLLVAAGLVGIVVSRRRKTN</sequence>
<organism evidence="2 3">
    <name type="scientific">Gemmatimonas aurantiaca</name>
    <dbReference type="NCBI Taxonomy" id="173480"/>
    <lineage>
        <taxon>Bacteria</taxon>
        <taxon>Pseudomonadati</taxon>
        <taxon>Gemmatimonadota</taxon>
        <taxon>Gemmatimonadia</taxon>
        <taxon>Gemmatimonadales</taxon>
        <taxon>Gemmatimonadaceae</taxon>
        <taxon>Gemmatimonas</taxon>
    </lineage>
</organism>
<name>A0A3D4V862_9BACT</name>
<dbReference type="EMBL" id="DPIY01000006">
    <property type="protein sequence ID" value="HCT57014.1"/>
    <property type="molecule type" value="Genomic_DNA"/>
</dbReference>
<gene>
    <name evidence="2" type="ORF">DGD08_07335</name>
</gene>
<dbReference type="SUPFAM" id="SSF49899">
    <property type="entry name" value="Concanavalin A-like lectins/glucanases"/>
    <property type="match status" value="1"/>
</dbReference>
<proteinExistence type="predicted"/>
<dbReference type="InterPro" id="IPR013320">
    <property type="entry name" value="ConA-like_dom_sf"/>
</dbReference>
<dbReference type="Pfam" id="PF07589">
    <property type="entry name" value="PEP-CTERM"/>
    <property type="match status" value="1"/>
</dbReference>
<dbReference type="AlphaFoldDB" id="A0A3D4V862"/>
<dbReference type="NCBIfam" id="TIGR02595">
    <property type="entry name" value="PEP_CTERM"/>
    <property type="match status" value="1"/>
</dbReference>
<evidence type="ECO:0000313" key="3">
    <source>
        <dbReference type="Proteomes" id="UP000264071"/>
    </source>
</evidence>
<accession>A0A3D4V862</accession>
<dbReference type="Gene3D" id="2.60.120.200">
    <property type="match status" value="1"/>
</dbReference>
<dbReference type="Proteomes" id="UP000264071">
    <property type="component" value="Unassembled WGS sequence"/>
</dbReference>
<protein>
    <submittedName>
        <fullName evidence="2">PEP-CTERM sorting domain-containing protein</fullName>
    </submittedName>
</protein>
<dbReference type="InterPro" id="IPR013424">
    <property type="entry name" value="Ice-binding_C"/>
</dbReference>
<evidence type="ECO:0000313" key="2">
    <source>
        <dbReference type="EMBL" id="HCT57014.1"/>
    </source>
</evidence>
<evidence type="ECO:0000259" key="1">
    <source>
        <dbReference type="Pfam" id="PF07589"/>
    </source>
</evidence>
<feature type="domain" description="Ice-binding protein C-terminal" evidence="1">
    <location>
        <begin position="275"/>
        <end position="298"/>
    </location>
</feature>
<comment type="caution">
    <text evidence="2">The sequence shown here is derived from an EMBL/GenBank/DDBJ whole genome shotgun (WGS) entry which is preliminary data.</text>
</comment>